<dbReference type="Gene3D" id="3.40.50.2000">
    <property type="entry name" value="Glycogen Phosphorylase B"/>
    <property type="match status" value="1"/>
</dbReference>
<dbReference type="Proteomes" id="UP000317685">
    <property type="component" value="Unassembled WGS sequence"/>
</dbReference>
<gene>
    <name evidence="1" type="ORF">FHU34_114807</name>
</gene>
<dbReference type="GeneID" id="300130277"/>
<sequence>MAERVLIVSQDHEGHRLMYVRLLASAALDRGDSVVLALTRSGLRSTEHRLHLAEVADRCRQVALADPSLTVSGVRRQAMRYGCTRVLVPDGDRFAIRLGIRGWPPGPPIVVLVTQDPRWNTDNRPSIRARLKTKDLILRRTERLPGVRLLYLSDHSVAGRKARAAVAPDPVFFDAEDQDPTALRGALGVPEDRFVFLVAGKVSARKNLPLVLRCLLRLADRPVALFVCGQLDPSVRAEVQPLLDRARAAGVPVILDDRVQTDHAINCAVQASDCVMVAYSSDQPNSMMVKGIRAGRQVVVAGSDQLVTWAQHLGLSLCGPLTEESVTGLMEKAIAAPTPAPRVDLGSDAFVEAFLS</sequence>
<reference evidence="1 2" key="1">
    <citation type="submission" date="2019-06" db="EMBL/GenBank/DDBJ databases">
        <title>Sequencing the genomes of 1000 actinobacteria strains.</title>
        <authorList>
            <person name="Klenk H.-P."/>
        </authorList>
    </citation>
    <scope>NUCLEOTIDE SEQUENCE [LARGE SCALE GENOMIC DNA]</scope>
    <source>
        <strain evidence="1 2">DSM 45885</strain>
    </source>
</reference>
<accession>A0A561W6D0</accession>
<evidence type="ECO:0008006" key="3">
    <source>
        <dbReference type="Google" id="ProtNLM"/>
    </source>
</evidence>
<protein>
    <recommendedName>
        <fullName evidence="3">Glycosyltransferase involved in cell wall biosynthesis</fullName>
    </recommendedName>
</protein>
<dbReference type="OrthoDB" id="4945075at2"/>
<comment type="caution">
    <text evidence="1">The sequence shown here is derived from an EMBL/GenBank/DDBJ whole genome shotgun (WGS) entry which is preliminary data.</text>
</comment>
<dbReference type="AlphaFoldDB" id="A0A561W6D0"/>
<evidence type="ECO:0000313" key="2">
    <source>
        <dbReference type="Proteomes" id="UP000317685"/>
    </source>
</evidence>
<proteinExistence type="predicted"/>
<dbReference type="EMBL" id="VIWZ01000001">
    <property type="protein sequence ID" value="TWG19425.1"/>
    <property type="molecule type" value="Genomic_DNA"/>
</dbReference>
<name>A0A561W6D0_9ACTN</name>
<dbReference type="RefSeq" id="WP_145784221.1">
    <property type="nucleotide sequence ID" value="NZ_VIWZ01000001.1"/>
</dbReference>
<evidence type="ECO:0000313" key="1">
    <source>
        <dbReference type="EMBL" id="TWG19425.1"/>
    </source>
</evidence>
<keyword evidence="2" id="KW-1185">Reference proteome</keyword>
<organism evidence="1 2">
    <name type="scientific">Micromonospora taraxaci</name>
    <dbReference type="NCBI Taxonomy" id="1316803"/>
    <lineage>
        <taxon>Bacteria</taxon>
        <taxon>Bacillati</taxon>
        <taxon>Actinomycetota</taxon>
        <taxon>Actinomycetes</taxon>
        <taxon>Micromonosporales</taxon>
        <taxon>Micromonosporaceae</taxon>
        <taxon>Micromonospora</taxon>
    </lineage>
</organism>
<dbReference type="SUPFAM" id="SSF53756">
    <property type="entry name" value="UDP-Glycosyltransferase/glycogen phosphorylase"/>
    <property type="match status" value="1"/>
</dbReference>